<comment type="caution">
    <text evidence="2">The sequence shown here is derived from an EMBL/GenBank/DDBJ whole genome shotgun (WGS) entry which is preliminary data.</text>
</comment>
<keyword evidence="1" id="KW-0812">Transmembrane</keyword>
<reference evidence="2 3" key="1">
    <citation type="submission" date="2023-01" db="EMBL/GenBank/DDBJ databases">
        <title>Psychrosphaera sp. nov., isolated from marine algae.</title>
        <authorList>
            <person name="Bayburt H."/>
            <person name="Choi B.J."/>
            <person name="Kim J.M."/>
            <person name="Choi D.G."/>
            <person name="Jeon C.O."/>
        </authorList>
    </citation>
    <scope>NUCLEOTIDE SEQUENCE [LARGE SCALE GENOMIC DNA]</scope>
    <source>
        <strain evidence="2 3">G1-22</strain>
    </source>
</reference>
<feature type="transmembrane region" description="Helical" evidence="1">
    <location>
        <begin position="36"/>
        <end position="59"/>
    </location>
</feature>
<evidence type="ECO:0000256" key="1">
    <source>
        <dbReference type="SAM" id="Phobius"/>
    </source>
</evidence>
<gene>
    <name evidence="2" type="ORF">PN838_16580</name>
</gene>
<keyword evidence="3" id="KW-1185">Reference proteome</keyword>
<dbReference type="Proteomes" id="UP001528411">
    <property type="component" value="Unassembled WGS sequence"/>
</dbReference>
<proteinExistence type="predicted"/>
<accession>A0ABT5FEV4</accession>
<evidence type="ECO:0000313" key="3">
    <source>
        <dbReference type="Proteomes" id="UP001528411"/>
    </source>
</evidence>
<sequence>MGSQELYRGIDKIGELEVEIHPYAFYQFIWRQFTDMLSITIFVGLIAWALGLALFNIVLRPISAVQR</sequence>
<protein>
    <submittedName>
        <fullName evidence="2">Uncharacterized protein</fullName>
    </submittedName>
</protein>
<dbReference type="RefSeq" id="WP_272181379.1">
    <property type="nucleotide sequence ID" value="NZ_JAQOMS010000002.1"/>
</dbReference>
<organism evidence="2 3">
    <name type="scientific">Psychrosphaera algicola</name>
    <dbReference type="NCBI Taxonomy" id="3023714"/>
    <lineage>
        <taxon>Bacteria</taxon>
        <taxon>Pseudomonadati</taxon>
        <taxon>Pseudomonadota</taxon>
        <taxon>Gammaproteobacteria</taxon>
        <taxon>Alteromonadales</taxon>
        <taxon>Pseudoalteromonadaceae</taxon>
        <taxon>Psychrosphaera</taxon>
    </lineage>
</organism>
<dbReference type="EMBL" id="JAQOMS010000002">
    <property type="protein sequence ID" value="MDC2890085.1"/>
    <property type="molecule type" value="Genomic_DNA"/>
</dbReference>
<keyword evidence="1" id="KW-1133">Transmembrane helix</keyword>
<name>A0ABT5FEV4_9GAMM</name>
<keyword evidence="1" id="KW-0472">Membrane</keyword>
<evidence type="ECO:0000313" key="2">
    <source>
        <dbReference type="EMBL" id="MDC2890085.1"/>
    </source>
</evidence>